<dbReference type="GO" id="GO:0006508">
    <property type="term" value="P:proteolysis"/>
    <property type="evidence" value="ECO:0007669"/>
    <property type="project" value="UniProtKB-KW"/>
</dbReference>
<feature type="transmembrane region" description="Helical" evidence="4">
    <location>
        <begin position="144"/>
        <end position="166"/>
    </location>
</feature>
<evidence type="ECO:0000259" key="5">
    <source>
        <dbReference type="Pfam" id="PF01145"/>
    </source>
</evidence>
<keyword evidence="6" id="KW-0645">Protease</keyword>
<feature type="compositionally biased region" description="Low complexity" evidence="3">
    <location>
        <begin position="22"/>
        <end position="33"/>
    </location>
</feature>
<dbReference type="PANTHER" id="PTHR10264">
    <property type="entry name" value="BAND 7 PROTEIN-RELATED"/>
    <property type="match status" value="1"/>
</dbReference>
<dbReference type="RefSeq" id="WP_184365626.1">
    <property type="nucleotide sequence ID" value="NZ_BAAAKM010000015.1"/>
</dbReference>
<protein>
    <submittedName>
        <fullName evidence="6">Regulator of protease activity HflC (Stomatin/prohibitin superfamily)</fullName>
    </submittedName>
</protein>
<dbReference type="GO" id="GO:0005886">
    <property type="term" value="C:plasma membrane"/>
    <property type="evidence" value="ECO:0007669"/>
    <property type="project" value="InterPro"/>
</dbReference>
<feature type="transmembrane region" description="Helical" evidence="4">
    <location>
        <begin position="118"/>
        <end position="138"/>
    </location>
</feature>
<keyword evidence="4" id="KW-0812">Transmembrane</keyword>
<dbReference type="InterPro" id="IPR036013">
    <property type="entry name" value="Band_7/SPFH_dom_sf"/>
</dbReference>
<gene>
    <name evidence="6" type="ORF">HNR07_003202</name>
</gene>
<feature type="region of interest" description="Disordered" evidence="3">
    <location>
        <begin position="541"/>
        <end position="625"/>
    </location>
</feature>
<keyword evidence="4" id="KW-0472">Membrane</keyword>
<feature type="compositionally biased region" description="Pro residues" evidence="3">
    <location>
        <begin position="604"/>
        <end position="613"/>
    </location>
</feature>
<keyword evidence="7" id="KW-1185">Reference proteome</keyword>
<keyword evidence="2" id="KW-0175">Coiled coil</keyword>
<feature type="compositionally biased region" description="Gly residues" evidence="3">
    <location>
        <begin position="616"/>
        <end position="625"/>
    </location>
</feature>
<feature type="coiled-coil region" evidence="2">
    <location>
        <begin position="360"/>
        <end position="387"/>
    </location>
</feature>
<evidence type="ECO:0000256" key="1">
    <source>
        <dbReference type="ARBA" id="ARBA00008164"/>
    </source>
</evidence>
<name>A0A840WJL7_9ACTN</name>
<feature type="region of interest" description="Disordered" evidence="3">
    <location>
        <begin position="1"/>
        <end position="53"/>
    </location>
</feature>
<dbReference type="SUPFAM" id="SSF117892">
    <property type="entry name" value="Band 7/SPFH domain"/>
    <property type="match status" value="1"/>
</dbReference>
<reference evidence="6 7" key="1">
    <citation type="submission" date="2020-08" db="EMBL/GenBank/DDBJ databases">
        <title>Sequencing the genomes of 1000 actinobacteria strains.</title>
        <authorList>
            <person name="Klenk H.-P."/>
        </authorList>
    </citation>
    <scope>NUCLEOTIDE SEQUENCE [LARGE SCALE GENOMIC DNA]</scope>
    <source>
        <strain evidence="6 7">DSM 44598</strain>
    </source>
</reference>
<dbReference type="Proteomes" id="UP000579647">
    <property type="component" value="Unassembled WGS sequence"/>
</dbReference>
<sequence length="625" mass="67410">MSFAQTVRGAASAVAQGGDPRQAVTDAVQQAAGQVGGQGAGQRSGQSSESGLDPQDFVAAREQGASVDTRIEQKTTSLNNAGEALNRSYYERGRSGPVHVICPMVTPRGRTLVTMLPAIALVVIGVIGFSTVTATAMVTGANPLLNPFFGIHYWVITLAVTGFMWWRQGMVMVPDGCKAIMTRFGKMEGLLDPGRVTLFNPWKRVSYIVNTEREYPFNAPIRSAPTKSGVQASVDLFVQFKIKKPDDFVYTLGGVHGFQEKLNNAISETTRSLIYEQEASAIYDMVGEGTQGLLTSLNSQFNGIIELTSANITHAEPSSQEYRMDLAAPEMVRVAKDAYTFEYELQLRKEQNEGDLNKELATLNETLSAIQADIAQYQAQMDTALERETNRARATARQRFVEAESEANANAALLQAQALDIRAVSAAEAPEILNYRFRENLLDKLESVADSLPQVLRIGSGDAASVDYLRIAQEIIGQSDTALFSAQDMAAIRERLGEINARISQREQEINALIEEEANERRGPSAEDPGEDLVEEIRQSVSDDAIDERISEVAPSPGTDPASPAEQAPRGGPATHSGQAPPAGQSPVDAPPPSGAPFHNPQDPQNPPPPPWPQGGSQGQHPGGQ</sequence>
<accession>A0A840WJL7</accession>
<evidence type="ECO:0000256" key="2">
    <source>
        <dbReference type="SAM" id="Coils"/>
    </source>
</evidence>
<evidence type="ECO:0000256" key="3">
    <source>
        <dbReference type="SAM" id="MobiDB-lite"/>
    </source>
</evidence>
<keyword evidence="6" id="KW-0378">Hydrolase</keyword>
<evidence type="ECO:0000313" key="7">
    <source>
        <dbReference type="Proteomes" id="UP000579647"/>
    </source>
</evidence>
<evidence type="ECO:0000313" key="6">
    <source>
        <dbReference type="EMBL" id="MBB5492065.1"/>
    </source>
</evidence>
<proteinExistence type="inferred from homology"/>
<feature type="domain" description="Band 7" evidence="5">
    <location>
        <begin position="173"/>
        <end position="330"/>
    </location>
</feature>
<dbReference type="AlphaFoldDB" id="A0A840WJL7"/>
<dbReference type="EMBL" id="JACHDO010000001">
    <property type="protein sequence ID" value="MBB5492065.1"/>
    <property type="molecule type" value="Genomic_DNA"/>
</dbReference>
<dbReference type="Gene3D" id="3.30.479.30">
    <property type="entry name" value="Band 7 domain"/>
    <property type="match status" value="1"/>
</dbReference>
<dbReference type="InterPro" id="IPR001107">
    <property type="entry name" value="Band_7"/>
</dbReference>
<dbReference type="GO" id="GO:0008233">
    <property type="term" value="F:peptidase activity"/>
    <property type="evidence" value="ECO:0007669"/>
    <property type="project" value="UniProtKB-KW"/>
</dbReference>
<evidence type="ECO:0000256" key="4">
    <source>
        <dbReference type="SAM" id="Phobius"/>
    </source>
</evidence>
<dbReference type="Pfam" id="PF01145">
    <property type="entry name" value="Band_7"/>
    <property type="match status" value="1"/>
</dbReference>
<comment type="similarity">
    <text evidence="1">Belongs to the band 7/mec-2 family.</text>
</comment>
<keyword evidence="4" id="KW-1133">Transmembrane helix</keyword>
<dbReference type="PANTHER" id="PTHR10264:SF19">
    <property type="entry name" value="AT06885P-RELATED"/>
    <property type="match status" value="1"/>
</dbReference>
<organism evidence="6 7">
    <name type="scientific">Nocardiopsis metallicus</name>
    <dbReference type="NCBI Taxonomy" id="179819"/>
    <lineage>
        <taxon>Bacteria</taxon>
        <taxon>Bacillati</taxon>
        <taxon>Actinomycetota</taxon>
        <taxon>Actinomycetes</taxon>
        <taxon>Streptosporangiales</taxon>
        <taxon>Nocardiopsidaceae</taxon>
        <taxon>Nocardiopsis</taxon>
    </lineage>
</organism>
<comment type="caution">
    <text evidence="6">The sequence shown here is derived from an EMBL/GenBank/DDBJ whole genome shotgun (WGS) entry which is preliminary data.</text>
</comment>
<feature type="coiled-coil region" evidence="2">
    <location>
        <begin position="489"/>
        <end position="516"/>
    </location>
</feature>
<dbReference type="InterPro" id="IPR043202">
    <property type="entry name" value="Band-7_stomatin-like"/>
</dbReference>